<comment type="caution">
    <text evidence="4">The sequence shown here is derived from an EMBL/GenBank/DDBJ whole genome shotgun (WGS) entry which is preliminary data.</text>
</comment>
<evidence type="ECO:0000256" key="2">
    <source>
        <dbReference type="ARBA" id="ARBA00022801"/>
    </source>
</evidence>
<sequence length="178" mass="19710">MKKFRYFILVLAGVAAMMLGGCKDKEKYDESAFQDDLEPLSEDEVEAMDQNGDDEMAVADESDLEQLQDSENAAGSGDTDGSASSDAADSQSEKKLDENGTYIDKDEVAQYIYEYGHVPSNLTAADYDNADSMLPVEEGVTYQQCSLDDAGKQKLIFTQDAKRIYYTDDDGQSFDEIY</sequence>
<dbReference type="AlphaFoldDB" id="A0A367FY12"/>
<dbReference type="RefSeq" id="WP_114002538.1">
    <property type="nucleotide sequence ID" value="NZ_PSQG01000020.1"/>
</dbReference>
<reference evidence="4 5" key="1">
    <citation type="submission" date="2018-02" db="EMBL/GenBank/DDBJ databases">
        <title>Complete genome sequencing of Faecalibacterium prausnitzii strains isolated from the human gut.</title>
        <authorList>
            <person name="Fitzgerald B.C."/>
            <person name="Shkoporov A.N."/>
            <person name="Ross P.R."/>
            <person name="Hill C."/>
        </authorList>
    </citation>
    <scope>NUCLEOTIDE SEQUENCE [LARGE SCALE GENOMIC DNA]</scope>
    <source>
        <strain evidence="4 5">APC942/31-1</strain>
    </source>
</reference>
<protein>
    <submittedName>
        <fullName evidence="4">Uncharacterized protein</fullName>
    </submittedName>
</protein>
<evidence type="ECO:0000256" key="1">
    <source>
        <dbReference type="ARBA" id="ARBA00022722"/>
    </source>
</evidence>
<evidence type="ECO:0000256" key="3">
    <source>
        <dbReference type="SAM" id="MobiDB-lite"/>
    </source>
</evidence>
<dbReference type="PROSITE" id="PS51257">
    <property type="entry name" value="PROKAR_LIPOPROTEIN"/>
    <property type="match status" value="1"/>
</dbReference>
<feature type="compositionally biased region" description="Low complexity" evidence="3">
    <location>
        <begin position="73"/>
        <end position="90"/>
    </location>
</feature>
<dbReference type="InterPro" id="IPR016191">
    <property type="entry name" value="Ribonuclease/ribotoxin"/>
</dbReference>
<dbReference type="SUPFAM" id="SSF53933">
    <property type="entry name" value="Microbial ribonucleases"/>
    <property type="match status" value="1"/>
</dbReference>
<dbReference type="EMBL" id="PSQG01000020">
    <property type="protein sequence ID" value="RCH42601.1"/>
    <property type="molecule type" value="Genomic_DNA"/>
</dbReference>
<proteinExistence type="predicted"/>
<evidence type="ECO:0000313" key="5">
    <source>
        <dbReference type="Proteomes" id="UP000253208"/>
    </source>
</evidence>
<gene>
    <name evidence="4" type="ORF">C4886_13345</name>
</gene>
<keyword evidence="1" id="KW-0540">Nuclease</keyword>
<name>A0A367FY12_9FIRM</name>
<dbReference type="Gene3D" id="3.10.450.30">
    <property type="entry name" value="Microbial ribonucleases"/>
    <property type="match status" value="1"/>
</dbReference>
<accession>A0A367FY12</accession>
<feature type="region of interest" description="Disordered" evidence="3">
    <location>
        <begin position="30"/>
        <end position="101"/>
    </location>
</feature>
<feature type="compositionally biased region" description="Basic and acidic residues" evidence="3">
    <location>
        <begin position="91"/>
        <end position="101"/>
    </location>
</feature>
<dbReference type="GO" id="GO:0016787">
    <property type="term" value="F:hydrolase activity"/>
    <property type="evidence" value="ECO:0007669"/>
    <property type="project" value="UniProtKB-KW"/>
</dbReference>
<keyword evidence="2" id="KW-0378">Hydrolase</keyword>
<feature type="compositionally biased region" description="Acidic residues" evidence="3">
    <location>
        <begin position="32"/>
        <end position="68"/>
    </location>
</feature>
<organism evidence="4 5">
    <name type="scientific">Blautia obeum</name>
    <dbReference type="NCBI Taxonomy" id="40520"/>
    <lineage>
        <taxon>Bacteria</taxon>
        <taxon>Bacillati</taxon>
        <taxon>Bacillota</taxon>
        <taxon>Clostridia</taxon>
        <taxon>Lachnospirales</taxon>
        <taxon>Lachnospiraceae</taxon>
        <taxon>Blautia</taxon>
    </lineage>
</organism>
<dbReference type="Proteomes" id="UP000253208">
    <property type="component" value="Unassembled WGS sequence"/>
</dbReference>
<dbReference type="GO" id="GO:0004540">
    <property type="term" value="F:RNA nuclease activity"/>
    <property type="evidence" value="ECO:0007669"/>
    <property type="project" value="InterPro"/>
</dbReference>
<dbReference type="GO" id="GO:0003723">
    <property type="term" value="F:RNA binding"/>
    <property type="evidence" value="ECO:0007669"/>
    <property type="project" value="InterPro"/>
</dbReference>
<evidence type="ECO:0000313" key="4">
    <source>
        <dbReference type="EMBL" id="RCH42601.1"/>
    </source>
</evidence>